<comment type="caution">
    <text evidence="1">The sequence shown here is derived from an EMBL/GenBank/DDBJ whole genome shotgun (WGS) entry which is preliminary data.</text>
</comment>
<dbReference type="AlphaFoldDB" id="A0A366D9X0"/>
<reference evidence="1 2" key="1">
    <citation type="submission" date="2018-06" db="EMBL/GenBank/DDBJ databases">
        <title>Genomic Encyclopedia of Type Strains, Phase IV (KMG-IV): sequencing the most valuable type-strain genomes for metagenomic binning, comparative biology and taxonomic classification.</title>
        <authorList>
            <person name="Goeker M."/>
        </authorList>
    </citation>
    <scope>NUCLEOTIDE SEQUENCE [LARGE SCALE GENOMIC DNA]</scope>
    <source>
        <strain evidence="1 2">DSM 44599</strain>
    </source>
</reference>
<evidence type="ECO:0000313" key="1">
    <source>
        <dbReference type="EMBL" id="RBO86833.1"/>
    </source>
</evidence>
<gene>
    <name evidence="1" type="ORF">DFR74_1124</name>
</gene>
<dbReference type="RefSeq" id="WP_067511780.1">
    <property type="nucleotide sequence ID" value="NZ_QNRE01000012.1"/>
</dbReference>
<evidence type="ECO:0000313" key="2">
    <source>
        <dbReference type="Proteomes" id="UP000252586"/>
    </source>
</evidence>
<accession>A0A366D9X0</accession>
<dbReference type="STRING" id="1210090.GCA_001613185_05025"/>
<organism evidence="1 2">
    <name type="scientific">Nocardia puris</name>
    <dbReference type="NCBI Taxonomy" id="208602"/>
    <lineage>
        <taxon>Bacteria</taxon>
        <taxon>Bacillati</taxon>
        <taxon>Actinomycetota</taxon>
        <taxon>Actinomycetes</taxon>
        <taxon>Mycobacteriales</taxon>
        <taxon>Nocardiaceae</taxon>
        <taxon>Nocardia</taxon>
    </lineage>
</organism>
<name>A0A366D9X0_9NOCA</name>
<dbReference type="OrthoDB" id="4571903at2"/>
<dbReference type="Proteomes" id="UP000252586">
    <property type="component" value="Unassembled WGS sequence"/>
</dbReference>
<proteinExistence type="predicted"/>
<protein>
    <submittedName>
        <fullName evidence="1">Uncharacterized protein</fullName>
    </submittedName>
</protein>
<sequence length="298" mass="32645">MNAIVPTPVSEQAYIEGQYADILTVLSEHGYDLGITTTGGGCYAIMGDPIAGRIVCITDRQGPLAEERAEQTGWAIGIYNEDQEDLFYEDTTDSSPAALLALLDKARGAGTFGMVDISGLAKADVLAAIYNASAPLGLGQLDAATGPAKMTSYQARPFLESDKYFEYLYGRPLKLYLGLNGVFDPDGYDSRNGGPGTAQRVIERLRQAKIAEGAPEVEHIFVNRWGEFEHGCLCGNSDFYTVLQLDGRWIEIEPVTQWDGWACSNCFRIFNEYGETIARPEHVDWRDDNANLAAETTD</sequence>
<dbReference type="EMBL" id="QNRE01000012">
    <property type="protein sequence ID" value="RBO86833.1"/>
    <property type="molecule type" value="Genomic_DNA"/>
</dbReference>
<keyword evidence="2" id="KW-1185">Reference proteome</keyword>